<sequence length="122" mass="14182">MLDLHHSSTTKRVNVPKTQRTFCKKCDKHQPRKVNQYKKDRDSLYAQGKRRYDQKQSGCGGQPKPISWKKAKRTKTGLRLECVRRNCGAKRRLALKRCKHFGLGGDKKRKGRVVQFEARASL</sequence>
<dbReference type="InParanoid" id="A0A6P3FEW4"/>
<dbReference type="RefSeq" id="XP_004645550.1">
    <property type="nucleotide sequence ID" value="XM_004645493.1"/>
</dbReference>
<feature type="region of interest" description="Disordered" evidence="4">
    <location>
        <begin position="34"/>
        <end position="71"/>
    </location>
</feature>
<evidence type="ECO:0000256" key="4">
    <source>
        <dbReference type="SAM" id="MobiDB-lite"/>
    </source>
</evidence>
<comment type="similarity">
    <text evidence="1">Belongs to the eukaryotic ribosomal protein eL42 family.</text>
</comment>
<dbReference type="InterPro" id="IPR053708">
    <property type="entry name" value="Ribosomal_LSU_eL42"/>
</dbReference>
<evidence type="ECO:0000256" key="1">
    <source>
        <dbReference type="ARBA" id="ARBA00009364"/>
    </source>
</evidence>
<dbReference type="SUPFAM" id="SSF57829">
    <property type="entry name" value="Zn-binding ribosomal proteins"/>
    <property type="match status" value="1"/>
</dbReference>
<evidence type="ECO:0000313" key="6">
    <source>
        <dbReference type="RefSeq" id="XP_004645550.1"/>
    </source>
</evidence>
<dbReference type="FunFam" id="3.10.450.80:FF:000001">
    <property type="entry name" value="60S ribosomal protein L44"/>
    <property type="match status" value="1"/>
</dbReference>
<protein>
    <submittedName>
        <fullName evidence="6">60S ribosomal protein L36a-like</fullName>
    </submittedName>
</protein>
<accession>A0A6P3FEW4</accession>
<evidence type="ECO:0000313" key="5">
    <source>
        <dbReference type="Proteomes" id="UP000515203"/>
    </source>
</evidence>
<dbReference type="GO" id="GO:1990904">
    <property type="term" value="C:ribonucleoprotein complex"/>
    <property type="evidence" value="ECO:0007669"/>
    <property type="project" value="UniProtKB-KW"/>
</dbReference>
<name>A0A6P3FEW4_OCTDE</name>
<evidence type="ECO:0000256" key="2">
    <source>
        <dbReference type="ARBA" id="ARBA00022980"/>
    </source>
</evidence>
<dbReference type="OrthoDB" id="2967263at2759"/>
<proteinExistence type="inferred from homology"/>
<dbReference type="Pfam" id="PF00935">
    <property type="entry name" value="Ribosomal_L44"/>
    <property type="match status" value="1"/>
</dbReference>
<dbReference type="GeneID" id="101566400"/>
<dbReference type="InterPro" id="IPR000552">
    <property type="entry name" value="Ribosomal_eL44"/>
</dbReference>
<organism evidence="5 6">
    <name type="scientific">Octodon degus</name>
    <name type="common">Degu</name>
    <name type="synonym">Sciurus degus</name>
    <dbReference type="NCBI Taxonomy" id="10160"/>
    <lineage>
        <taxon>Eukaryota</taxon>
        <taxon>Metazoa</taxon>
        <taxon>Chordata</taxon>
        <taxon>Craniata</taxon>
        <taxon>Vertebrata</taxon>
        <taxon>Euteleostomi</taxon>
        <taxon>Mammalia</taxon>
        <taxon>Eutheria</taxon>
        <taxon>Euarchontoglires</taxon>
        <taxon>Glires</taxon>
        <taxon>Rodentia</taxon>
        <taxon>Hystricomorpha</taxon>
        <taxon>Octodontidae</taxon>
        <taxon>Octodon</taxon>
    </lineage>
</organism>
<gene>
    <name evidence="6" type="primary">LOC101566400</name>
</gene>
<evidence type="ECO:0000256" key="3">
    <source>
        <dbReference type="ARBA" id="ARBA00023274"/>
    </source>
</evidence>
<keyword evidence="2" id="KW-0689">Ribosomal protein</keyword>
<dbReference type="Proteomes" id="UP000515203">
    <property type="component" value="Unplaced"/>
</dbReference>
<dbReference type="AlphaFoldDB" id="A0A6P3FEW4"/>
<dbReference type="GO" id="GO:0006412">
    <property type="term" value="P:translation"/>
    <property type="evidence" value="ECO:0007669"/>
    <property type="project" value="InterPro"/>
</dbReference>
<dbReference type="GO" id="GO:0005829">
    <property type="term" value="C:cytosol"/>
    <property type="evidence" value="ECO:0007669"/>
    <property type="project" value="UniProtKB-ARBA"/>
</dbReference>
<reference evidence="6" key="1">
    <citation type="submission" date="2025-08" db="UniProtKB">
        <authorList>
            <consortium name="RefSeq"/>
        </authorList>
    </citation>
    <scope>IDENTIFICATION</scope>
</reference>
<dbReference type="Gene3D" id="3.10.450.80">
    <property type="match status" value="1"/>
</dbReference>
<keyword evidence="3" id="KW-0687">Ribonucleoprotein</keyword>
<keyword evidence="5" id="KW-1185">Reference proteome</keyword>
<dbReference type="PANTHER" id="PTHR10369">
    <property type="entry name" value="60S RIBOSOMAL PROTEIN L36A/L44"/>
    <property type="match status" value="1"/>
</dbReference>
<dbReference type="InterPro" id="IPR011332">
    <property type="entry name" value="Ribosomal_zn-bd"/>
</dbReference>
<dbReference type="GO" id="GO:0003735">
    <property type="term" value="F:structural constituent of ribosome"/>
    <property type="evidence" value="ECO:0007669"/>
    <property type="project" value="InterPro"/>
</dbReference>
<dbReference type="GO" id="GO:0005840">
    <property type="term" value="C:ribosome"/>
    <property type="evidence" value="ECO:0007669"/>
    <property type="project" value="UniProtKB-KW"/>
</dbReference>